<name>A0ABP0KCV7_9DINO</name>
<dbReference type="Gene3D" id="3.40.50.11350">
    <property type="match status" value="1"/>
</dbReference>
<accession>A0ABP0KCV7</accession>
<dbReference type="Proteomes" id="UP001642484">
    <property type="component" value="Unassembled WGS sequence"/>
</dbReference>
<gene>
    <name evidence="1" type="ORF">CCMP2556_LOCUS15634</name>
</gene>
<organism evidence="1 2">
    <name type="scientific">Durusdinium trenchii</name>
    <dbReference type="NCBI Taxonomy" id="1381693"/>
    <lineage>
        <taxon>Eukaryota</taxon>
        <taxon>Sar</taxon>
        <taxon>Alveolata</taxon>
        <taxon>Dinophyceae</taxon>
        <taxon>Suessiales</taxon>
        <taxon>Symbiodiniaceae</taxon>
        <taxon>Durusdinium</taxon>
    </lineage>
</organism>
<comment type="caution">
    <text evidence="1">The sequence shown here is derived from an EMBL/GenBank/DDBJ whole genome shotgun (WGS) entry which is preliminary data.</text>
</comment>
<evidence type="ECO:0000313" key="1">
    <source>
        <dbReference type="EMBL" id="CAK9024441.1"/>
    </source>
</evidence>
<proteinExistence type="predicted"/>
<protein>
    <submittedName>
        <fullName evidence="1">Uncharacterized protein</fullName>
    </submittedName>
</protein>
<sequence>MSKPRNHSEWDAIAKTFDVDGDEEPTKWPVCEEIPWHQVGPLVERVLDEHFGPEPVQKEVKPCVKESHMPQGVQSPDFAEVVALKDKGDEATDLLQLFAAALPDSSKEQSGDVQQLLKSLREFLRNIEDGDEAACVLAGARHALLACRGAGRPSVSSYACKTSFSMVKKILALRCSDYASVSTPYHDNGLFANVLQVCDALLLTKPGVPVLVDWRRKGSEGHFQYGPEGFDLWSHLFEPNKRCRSAETLQCEDGLTMPGRINCLFMNMLRGYLWSMPEHDLQHLRLSYAAAISELEPTMHIKKQLMGICREWTEDTYVLGVHRRLACSEMVACQLSQRAPSNVEYISRARKLCAASGKKQKIIFLATDDSQAVIDFEMAFANSSVKLCCRDGVKRSVGGVREDGVDNEVHRNPCAEADAEDALVDALCLAKCEELICVDSNLSIFAALKNPRLRLHALSSILPEGWEEDAAQPEEPVHESYEVVFAPMVFVRKGPSTATELLGARKMGETVHCTGRGFDGWVELQSGGWMLVDGARGGKQNAAAGLLLKPVGRVLAGQSGEKGLSDDRKYRH</sequence>
<reference evidence="1 2" key="1">
    <citation type="submission" date="2024-02" db="EMBL/GenBank/DDBJ databases">
        <authorList>
            <person name="Chen Y."/>
            <person name="Shah S."/>
            <person name="Dougan E. K."/>
            <person name="Thang M."/>
            <person name="Chan C."/>
        </authorList>
    </citation>
    <scope>NUCLEOTIDE SEQUENCE [LARGE SCALE GENOMIC DNA]</scope>
</reference>
<evidence type="ECO:0000313" key="2">
    <source>
        <dbReference type="Proteomes" id="UP001642484"/>
    </source>
</evidence>
<dbReference type="EMBL" id="CAXAMN010008225">
    <property type="protein sequence ID" value="CAK9024441.1"/>
    <property type="molecule type" value="Genomic_DNA"/>
</dbReference>
<keyword evidence="2" id="KW-1185">Reference proteome</keyword>